<keyword evidence="3" id="KW-0805">Transcription regulation</keyword>
<sequence length="444" mass="47164">MTPRLLIAEDDADMGRMLARLAEQAGFAVTLVADGAAARAHLAETDAVATDLCMPGGDGMGLLERIRAARPDLPVMMITGYATAESAIQAFRGGVRDIITKPFDAGDLRARLANLAAELGHHERMAADDARPEGLETPGLAPVRELLEKAAETEIPVLLEGETGTGKGVAAQWLHQRSARAQGPFEAVNCAGIADSLVTSELFGHEKGAFTGAGEGRRGLLEAAAGGTLMLDEINSAAAEVQTGLLDFLQHRRVRRVGGSRAVEVDTRIVAATNRPLSDVVADGAFRADLYYRLNVFPVTIPPLRQRREDILPLAEGFLRAAGQELGRAFIGFTPDAMERLQAHAWPGNVRELENAVRRAAVLTREGAVAVGALPETVGAGAPRSAAPALPAEDATLAEVEAFWIRQTLERCGGNKSEAARRLDIDPSTLHRKLRSLGDDPVPT</sequence>
<evidence type="ECO:0000256" key="5">
    <source>
        <dbReference type="ARBA" id="ARBA00023163"/>
    </source>
</evidence>
<accession>A0A1I1TI12</accession>
<feature type="modified residue" description="4-aspartylphosphate" evidence="6">
    <location>
        <position position="51"/>
    </location>
</feature>
<feature type="domain" description="Response regulatory" evidence="8">
    <location>
        <begin position="4"/>
        <end position="116"/>
    </location>
</feature>
<keyword evidence="5" id="KW-0804">Transcription</keyword>
<dbReference type="OrthoDB" id="5297379at2"/>
<dbReference type="Pfam" id="PF02954">
    <property type="entry name" value="HTH_8"/>
    <property type="match status" value="1"/>
</dbReference>
<dbReference type="SUPFAM" id="SSF46689">
    <property type="entry name" value="Homeodomain-like"/>
    <property type="match status" value="1"/>
</dbReference>
<dbReference type="Gene3D" id="3.40.50.300">
    <property type="entry name" value="P-loop containing nucleotide triphosphate hydrolases"/>
    <property type="match status" value="1"/>
</dbReference>
<dbReference type="PROSITE" id="PS00688">
    <property type="entry name" value="SIGMA54_INTERACT_3"/>
    <property type="match status" value="1"/>
</dbReference>
<dbReference type="InterPro" id="IPR002078">
    <property type="entry name" value="Sigma_54_int"/>
</dbReference>
<dbReference type="PRINTS" id="PR01590">
    <property type="entry name" value="HTHFIS"/>
</dbReference>
<dbReference type="PROSITE" id="PS50110">
    <property type="entry name" value="RESPONSE_REGULATORY"/>
    <property type="match status" value="1"/>
</dbReference>
<dbReference type="InterPro" id="IPR001789">
    <property type="entry name" value="Sig_transdc_resp-reg_receiver"/>
</dbReference>
<keyword evidence="1" id="KW-0547">Nucleotide-binding</keyword>
<dbReference type="Gene3D" id="3.40.50.2300">
    <property type="match status" value="1"/>
</dbReference>
<dbReference type="RefSeq" id="WP_093428533.1">
    <property type="nucleotide sequence ID" value="NZ_FOMJ01000006.1"/>
</dbReference>
<dbReference type="InterPro" id="IPR025944">
    <property type="entry name" value="Sigma_54_int_dom_CS"/>
</dbReference>
<evidence type="ECO:0000256" key="1">
    <source>
        <dbReference type="ARBA" id="ARBA00022741"/>
    </source>
</evidence>
<dbReference type="Gene3D" id="1.10.10.60">
    <property type="entry name" value="Homeodomain-like"/>
    <property type="match status" value="1"/>
</dbReference>
<evidence type="ECO:0000259" key="8">
    <source>
        <dbReference type="PROSITE" id="PS50110"/>
    </source>
</evidence>
<dbReference type="SUPFAM" id="SSF52540">
    <property type="entry name" value="P-loop containing nucleoside triphosphate hydrolases"/>
    <property type="match status" value="1"/>
</dbReference>
<evidence type="ECO:0000256" key="6">
    <source>
        <dbReference type="PROSITE-ProRule" id="PRU00169"/>
    </source>
</evidence>
<dbReference type="SMART" id="SM00382">
    <property type="entry name" value="AAA"/>
    <property type="match status" value="1"/>
</dbReference>
<evidence type="ECO:0000313" key="10">
    <source>
        <dbReference type="Proteomes" id="UP000198611"/>
    </source>
</evidence>
<dbReference type="CDD" id="cd00009">
    <property type="entry name" value="AAA"/>
    <property type="match status" value="1"/>
</dbReference>
<dbReference type="InterPro" id="IPR003593">
    <property type="entry name" value="AAA+_ATPase"/>
</dbReference>
<organism evidence="9 10">
    <name type="scientific">Thiohalospira halophila DSM 15071</name>
    <dbReference type="NCBI Taxonomy" id="1123397"/>
    <lineage>
        <taxon>Bacteria</taxon>
        <taxon>Pseudomonadati</taxon>
        <taxon>Pseudomonadota</taxon>
        <taxon>Gammaproteobacteria</taxon>
        <taxon>Thiohalospirales</taxon>
        <taxon>Thiohalospiraceae</taxon>
        <taxon>Thiohalospira</taxon>
    </lineage>
</organism>
<dbReference type="GO" id="GO:0000160">
    <property type="term" value="P:phosphorelay signal transduction system"/>
    <property type="evidence" value="ECO:0007669"/>
    <property type="project" value="InterPro"/>
</dbReference>
<reference evidence="9 10" key="1">
    <citation type="submission" date="2016-10" db="EMBL/GenBank/DDBJ databases">
        <authorList>
            <person name="de Groot N.N."/>
        </authorList>
    </citation>
    <scope>NUCLEOTIDE SEQUENCE [LARGE SCALE GENOMIC DNA]</scope>
    <source>
        <strain evidence="9 10">HL3</strain>
    </source>
</reference>
<protein>
    <submittedName>
        <fullName evidence="9">DNA-binding transcriptional response regulator, NtrC family, contains REC, AAA-type ATPase, and a Fis-type DNA-binding domains</fullName>
    </submittedName>
</protein>
<evidence type="ECO:0000256" key="2">
    <source>
        <dbReference type="ARBA" id="ARBA00022840"/>
    </source>
</evidence>
<dbReference type="GO" id="GO:0043565">
    <property type="term" value="F:sequence-specific DNA binding"/>
    <property type="evidence" value="ECO:0007669"/>
    <property type="project" value="InterPro"/>
</dbReference>
<dbReference type="Proteomes" id="UP000198611">
    <property type="component" value="Unassembled WGS sequence"/>
</dbReference>
<dbReference type="STRING" id="1123397.SAMN05660831_01902"/>
<dbReference type="AlphaFoldDB" id="A0A1I1TI12"/>
<dbReference type="InterPro" id="IPR002197">
    <property type="entry name" value="HTH_Fis"/>
</dbReference>
<keyword evidence="6" id="KW-0597">Phosphoprotein</keyword>
<evidence type="ECO:0000259" key="7">
    <source>
        <dbReference type="PROSITE" id="PS50045"/>
    </source>
</evidence>
<dbReference type="PROSITE" id="PS50045">
    <property type="entry name" value="SIGMA54_INTERACT_4"/>
    <property type="match status" value="1"/>
</dbReference>
<dbReference type="InterPro" id="IPR027417">
    <property type="entry name" value="P-loop_NTPase"/>
</dbReference>
<dbReference type="Pfam" id="PF00072">
    <property type="entry name" value="Response_reg"/>
    <property type="match status" value="1"/>
</dbReference>
<dbReference type="CDD" id="cd00156">
    <property type="entry name" value="REC"/>
    <property type="match status" value="1"/>
</dbReference>
<feature type="domain" description="Sigma-54 factor interaction" evidence="7">
    <location>
        <begin position="136"/>
        <end position="362"/>
    </location>
</feature>
<dbReference type="GO" id="GO:0005524">
    <property type="term" value="F:ATP binding"/>
    <property type="evidence" value="ECO:0007669"/>
    <property type="project" value="UniProtKB-KW"/>
</dbReference>
<dbReference type="SMART" id="SM00448">
    <property type="entry name" value="REC"/>
    <property type="match status" value="1"/>
</dbReference>
<dbReference type="EMBL" id="FOMJ01000006">
    <property type="protein sequence ID" value="SFD58246.1"/>
    <property type="molecule type" value="Genomic_DNA"/>
</dbReference>
<evidence type="ECO:0000313" key="9">
    <source>
        <dbReference type="EMBL" id="SFD58246.1"/>
    </source>
</evidence>
<dbReference type="SUPFAM" id="SSF52172">
    <property type="entry name" value="CheY-like"/>
    <property type="match status" value="1"/>
</dbReference>
<dbReference type="Pfam" id="PF00158">
    <property type="entry name" value="Sigma54_activat"/>
    <property type="match status" value="1"/>
</dbReference>
<proteinExistence type="predicted"/>
<name>A0A1I1TI12_9GAMM</name>
<keyword evidence="4 9" id="KW-0238">DNA-binding</keyword>
<gene>
    <name evidence="9" type="ORF">SAMN05660831_01902</name>
</gene>
<evidence type="ECO:0000256" key="4">
    <source>
        <dbReference type="ARBA" id="ARBA00023125"/>
    </source>
</evidence>
<dbReference type="FunFam" id="3.40.50.300:FF:000006">
    <property type="entry name" value="DNA-binding transcriptional regulator NtrC"/>
    <property type="match status" value="1"/>
</dbReference>
<keyword evidence="10" id="KW-1185">Reference proteome</keyword>
<dbReference type="PROSITE" id="PS00676">
    <property type="entry name" value="SIGMA54_INTERACT_2"/>
    <property type="match status" value="1"/>
</dbReference>
<dbReference type="Gene3D" id="1.10.8.60">
    <property type="match status" value="1"/>
</dbReference>
<dbReference type="Pfam" id="PF25601">
    <property type="entry name" value="AAA_lid_14"/>
    <property type="match status" value="1"/>
</dbReference>
<dbReference type="InterPro" id="IPR025943">
    <property type="entry name" value="Sigma_54_int_dom_ATP-bd_2"/>
</dbReference>
<evidence type="ECO:0000256" key="3">
    <source>
        <dbReference type="ARBA" id="ARBA00023015"/>
    </source>
</evidence>
<dbReference type="InterPro" id="IPR058031">
    <property type="entry name" value="AAA_lid_NorR"/>
</dbReference>
<dbReference type="InterPro" id="IPR011006">
    <property type="entry name" value="CheY-like_superfamily"/>
</dbReference>
<dbReference type="InterPro" id="IPR009057">
    <property type="entry name" value="Homeodomain-like_sf"/>
</dbReference>
<dbReference type="GO" id="GO:0006355">
    <property type="term" value="P:regulation of DNA-templated transcription"/>
    <property type="evidence" value="ECO:0007669"/>
    <property type="project" value="InterPro"/>
</dbReference>
<dbReference type="PANTHER" id="PTHR32071">
    <property type="entry name" value="TRANSCRIPTIONAL REGULATORY PROTEIN"/>
    <property type="match status" value="1"/>
</dbReference>
<keyword evidence="2" id="KW-0067">ATP-binding</keyword>